<feature type="compositionally biased region" description="Basic and acidic residues" evidence="1">
    <location>
        <begin position="317"/>
        <end position="328"/>
    </location>
</feature>
<accession>N1QWN6</accession>
<dbReference type="EnsemblPlants" id="EMT14143">
    <property type="protein sequence ID" value="EMT14143"/>
    <property type="gene ID" value="F775_00453"/>
</dbReference>
<sequence>MARFPQQQRPAVSVLHNYASVTVRACSCFEMLEPSAYLNDRAFDNHHLYFIVLTEQQFLEFEMFNRVRNRMWFEYQSYSNPAQESEGDDLMEPKKKDVDPNSRIKVKNHVVTGKQRRRNRYFICPESFQSITGTPLPMPRIMILQYFMLPNMNSDQRRITLEAGNDPPVPRGMTMAMPLIRKYQQAPEPANVPQHGVPLQQPHDYLEEMGKCDTTDAKNAEEMASFSSNIMLLKDLLLSVHENVTKTQEMIVNNVSSSKEGDGSKRLNEMTWTREGPAPSVVPSHVPPPIVPSYVPPHNREKNRASDSEASAIQTLDKGETSDAKNEEMTSLSSDVLVLKDMILSLRENVMKMNEMIVNNASSSKDGEGSGGVNDVLVVKDNHEPVMSMIREHVGALSRAFLSLKIVSLEDDGSREAYTTTADEFESCLPMVSVKERVAMLDGSSSSAPSEVANPVCIHALMMVKDNTDFAKNLAIINQGVPHLKHMLEAKTGEKMELAKAVAGAEGDRAREEEPVEEQEPQRSSGWPGEYAVQAGRVTDPIPAPK</sequence>
<feature type="region of interest" description="Disordered" evidence="1">
    <location>
        <begin position="295"/>
        <end position="331"/>
    </location>
</feature>
<feature type="compositionally biased region" description="Basic and acidic residues" evidence="1">
    <location>
        <begin position="298"/>
        <end position="307"/>
    </location>
</feature>
<proteinExistence type="predicted"/>
<protein>
    <submittedName>
        <fullName evidence="2">Uncharacterized protein</fullName>
    </submittedName>
</protein>
<reference evidence="2" key="1">
    <citation type="submission" date="2015-06" db="UniProtKB">
        <authorList>
            <consortium name="EnsemblPlants"/>
        </authorList>
    </citation>
    <scope>IDENTIFICATION</scope>
</reference>
<evidence type="ECO:0000313" key="2">
    <source>
        <dbReference type="EnsemblPlants" id="EMT14143"/>
    </source>
</evidence>
<feature type="region of interest" description="Disordered" evidence="1">
    <location>
        <begin position="501"/>
        <end position="546"/>
    </location>
</feature>
<organism evidence="2">
    <name type="scientific">Aegilops tauschii</name>
    <name type="common">Tausch's goatgrass</name>
    <name type="synonym">Aegilops squarrosa</name>
    <dbReference type="NCBI Taxonomy" id="37682"/>
    <lineage>
        <taxon>Eukaryota</taxon>
        <taxon>Viridiplantae</taxon>
        <taxon>Streptophyta</taxon>
        <taxon>Embryophyta</taxon>
        <taxon>Tracheophyta</taxon>
        <taxon>Spermatophyta</taxon>
        <taxon>Magnoliopsida</taxon>
        <taxon>Liliopsida</taxon>
        <taxon>Poales</taxon>
        <taxon>Poaceae</taxon>
        <taxon>BOP clade</taxon>
        <taxon>Pooideae</taxon>
        <taxon>Triticodae</taxon>
        <taxon>Triticeae</taxon>
        <taxon>Triticinae</taxon>
        <taxon>Aegilops</taxon>
    </lineage>
</organism>
<dbReference type="AlphaFoldDB" id="N1QWN6"/>
<name>N1QWN6_AEGTA</name>
<evidence type="ECO:0000256" key="1">
    <source>
        <dbReference type="SAM" id="MobiDB-lite"/>
    </source>
</evidence>